<protein>
    <recommendedName>
        <fullName evidence="5">Lipoprotein</fullName>
    </recommendedName>
</protein>
<accession>A0A1G7NIV4</accession>
<evidence type="ECO:0000256" key="2">
    <source>
        <dbReference type="SAM" id="SignalP"/>
    </source>
</evidence>
<dbReference type="RefSeq" id="WP_091768704.1">
    <property type="nucleotide sequence ID" value="NZ_FNBT01000006.1"/>
</dbReference>
<proteinExistence type="predicted"/>
<dbReference type="OrthoDB" id="4350224at2"/>
<evidence type="ECO:0000313" key="3">
    <source>
        <dbReference type="EMBL" id="SDF73200.1"/>
    </source>
</evidence>
<dbReference type="Gene3D" id="2.50.20.20">
    <property type="match status" value="1"/>
</dbReference>
<dbReference type="Proteomes" id="UP000199406">
    <property type="component" value="Unassembled WGS sequence"/>
</dbReference>
<evidence type="ECO:0000313" key="4">
    <source>
        <dbReference type="Proteomes" id="UP000199406"/>
    </source>
</evidence>
<keyword evidence="4" id="KW-1185">Reference proteome</keyword>
<dbReference type="STRING" id="1550231.SAMN05660662_3152"/>
<keyword evidence="2" id="KW-0732">Signal</keyword>
<feature type="chain" id="PRO_5039463270" description="Lipoprotein" evidence="2">
    <location>
        <begin position="22"/>
        <end position="223"/>
    </location>
</feature>
<sequence>MRIRTFTAPTALVAGALLLSACGGSPLEGKNGTEVAELAADALEEAGSVRLAGSMTQDGEEAEIDMQLQGDDAAGTITVQGTEIELISVDGDVYLKATEELLASFGAPAEETAEFEGRWIMMPAEDAADFEDFTLDSFIEQLRDPDDKIKDETSSDELDGDSVIVVEQEDGSTLTVADDDPPYPLQLSGGEDEEGTVTFSDHGEEFDISAPDDVISEEELQGS</sequence>
<feature type="signal peptide" evidence="2">
    <location>
        <begin position="1"/>
        <end position="21"/>
    </location>
</feature>
<organism evidence="3 4">
    <name type="scientific">Blastococcus aurantiacus</name>
    <dbReference type="NCBI Taxonomy" id="1550231"/>
    <lineage>
        <taxon>Bacteria</taxon>
        <taxon>Bacillati</taxon>
        <taxon>Actinomycetota</taxon>
        <taxon>Actinomycetes</taxon>
        <taxon>Geodermatophilales</taxon>
        <taxon>Geodermatophilaceae</taxon>
        <taxon>Blastococcus</taxon>
    </lineage>
</organism>
<evidence type="ECO:0008006" key="5">
    <source>
        <dbReference type="Google" id="ProtNLM"/>
    </source>
</evidence>
<name>A0A1G7NIV4_9ACTN</name>
<feature type="compositionally biased region" description="Acidic residues" evidence="1">
    <location>
        <begin position="214"/>
        <end position="223"/>
    </location>
</feature>
<feature type="region of interest" description="Disordered" evidence="1">
    <location>
        <begin position="169"/>
        <end position="223"/>
    </location>
</feature>
<evidence type="ECO:0000256" key="1">
    <source>
        <dbReference type="SAM" id="MobiDB-lite"/>
    </source>
</evidence>
<dbReference type="PROSITE" id="PS51257">
    <property type="entry name" value="PROKAR_LIPOPROTEIN"/>
    <property type="match status" value="1"/>
</dbReference>
<dbReference type="AlphaFoldDB" id="A0A1G7NIV4"/>
<reference evidence="4" key="1">
    <citation type="submission" date="2016-10" db="EMBL/GenBank/DDBJ databases">
        <authorList>
            <person name="Varghese N."/>
            <person name="Submissions S."/>
        </authorList>
    </citation>
    <scope>NUCLEOTIDE SEQUENCE [LARGE SCALE GENOMIC DNA]</scope>
    <source>
        <strain evidence="4">DSM 44268</strain>
    </source>
</reference>
<gene>
    <name evidence="3" type="ORF">SAMN05660662_3152</name>
</gene>
<dbReference type="EMBL" id="FNBT01000006">
    <property type="protein sequence ID" value="SDF73200.1"/>
    <property type="molecule type" value="Genomic_DNA"/>
</dbReference>